<comment type="similarity">
    <text evidence="1">Belongs to the thaumatin family.</text>
</comment>
<dbReference type="SUPFAM" id="SSF49870">
    <property type="entry name" value="Osmotin, thaumatin-like protein"/>
    <property type="match status" value="1"/>
</dbReference>
<evidence type="ECO:0000256" key="1">
    <source>
        <dbReference type="ARBA" id="ARBA00010607"/>
    </source>
</evidence>
<dbReference type="InterPro" id="IPR037176">
    <property type="entry name" value="Osmotin/thaumatin-like_sf"/>
</dbReference>
<dbReference type="OrthoDB" id="430315at2759"/>
<dbReference type="PANTHER" id="PTHR31048">
    <property type="entry name" value="OS03G0233200 PROTEIN"/>
    <property type="match status" value="1"/>
</dbReference>
<evidence type="ECO:0000313" key="4">
    <source>
        <dbReference type="Proteomes" id="UP000257109"/>
    </source>
</evidence>
<evidence type="ECO:0000313" key="3">
    <source>
        <dbReference type="EMBL" id="RDX69774.1"/>
    </source>
</evidence>
<feature type="compositionally biased region" description="Basic and acidic residues" evidence="2">
    <location>
        <begin position="14"/>
        <end position="34"/>
    </location>
</feature>
<dbReference type="Gene3D" id="2.60.110.10">
    <property type="entry name" value="Thaumatin"/>
    <property type="match status" value="1"/>
</dbReference>
<protein>
    <submittedName>
        <fullName evidence="3">Uncharacterized protein</fullName>
    </submittedName>
</protein>
<comment type="caution">
    <text evidence="3">The sequence shown here is derived from an EMBL/GenBank/DDBJ whole genome shotgun (WGS) entry which is preliminary data.</text>
</comment>
<dbReference type="PROSITE" id="PS51367">
    <property type="entry name" value="THAUMATIN_2"/>
    <property type="match status" value="1"/>
</dbReference>
<keyword evidence="4" id="KW-1185">Reference proteome</keyword>
<dbReference type="EMBL" id="QJKJ01011966">
    <property type="protein sequence ID" value="RDX69774.1"/>
    <property type="molecule type" value="Genomic_DNA"/>
</dbReference>
<organism evidence="3 4">
    <name type="scientific">Mucuna pruriens</name>
    <name type="common">Velvet bean</name>
    <name type="synonym">Dolichos pruriens</name>
    <dbReference type="NCBI Taxonomy" id="157652"/>
    <lineage>
        <taxon>Eukaryota</taxon>
        <taxon>Viridiplantae</taxon>
        <taxon>Streptophyta</taxon>
        <taxon>Embryophyta</taxon>
        <taxon>Tracheophyta</taxon>
        <taxon>Spermatophyta</taxon>
        <taxon>Magnoliopsida</taxon>
        <taxon>eudicotyledons</taxon>
        <taxon>Gunneridae</taxon>
        <taxon>Pentapetalae</taxon>
        <taxon>rosids</taxon>
        <taxon>fabids</taxon>
        <taxon>Fabales</taxon>
        <taxon>Fabaceae</taxon>
        <taxon>Papilionoideae</taxon>
        <taxon>50 kb inversion clade</taxon>
        <taxon>NPAAA clade</taxon>
        <taxon>indigoferoid/millettioid clade</taxon>
        <taxon>Phaseoleae</taxon>
        <taxon>Mucuna</taxon>
    </lineage>
</organism>
<dbReference type="InterPro" id="IPR001938">
    <property type="entry name" value="Thaumatin"/>
</dbReference>
<reference evidence="3" key="1">
    <citation type="submission" date="2018-05" db="EMBL/GenBank/DDBJ databases">
        <title>Draft genome of Mucuna pruriens seed.</title>
        <authorList>
            <person name="Nnadi N.E."/>
            <person name="Vos R."/>
            <person name="Hasami M.H."/>
            <person name="Devisetty U.K."/>
            <person name="Aguiy J.C."/>
        </authorList>
    </citation>
    <scope>NUCLEOTIDE SEQUENCE [LARGE SCALE GENOMIC DNA]</scope>
    <source>
        <strain evidence="3">JCA_2017</strain>
    </source>
</reference>
<feature type="region of interest" description="Disordered" evidence="2">
    <location>
        <begin position="1"/>
        <end position="34"/>
    </location>
</feature>
<gene>
    <name evidence="3" type="ORF">CR513_51067</name>
</gene>
<proteinExistence type="inferred from homology"/>
<name>A0A371EUT8_MUCPR</name>
<dbReference type="Pfam" id="PF00314">
    <property type="entry name" value="Thaumatin"/>
    <property type="match status" value="1"/>
</dbReference>
<feature type="non-terminal residue" evidence="3">
    <location>
        <position position="1"/>
    </location>
</feature>
<dbReference type="Proteomes" id="UP000257109">
    <property type="component" value="Unassembled WGS sequence"/>
</dbReference>
<evidence type="ECO:0000256" key="2">
    <source>
        <dbReference type="SAM" id="MobiDB-lite"/>
    </source>
</evidence>
<sequence length="127" mass="13835">MTSEANETLEVEVGDNKSDEEQILEERGVGRGKDPLRSLSLTQIHLDPTNKFSCVTNDCNSSKLKCVKSGVTSSTTLTEFTLNDVGGLDFFDVSLVNDYNVSMLVVSQGDSSDKCTTTRCVEDLNDT</sequence>
<dbReference type="AlphaFoldDB" id="A0A371EUT8"/>
<dbReference type="SMART" id="SM00205">
    <property type="entry name" value="THN"/>
    <property type="match status" value="1"/>
</dbReference>
<accession>A0A371EUT8</accession>